<evidence type="ECO:0000313" key="3">
    <source>
        <dbReference type="Proteomes" id="UP000463983"/>
    </source>
</evidence>
<dbReference type="EMBL" id="CP047901">
    <property type="protein sequence ID" value="QHO63730.1"/>
    <property type="molecule type" value="Genomic_DNA"/>
</dbReference>
<feature type="transmembrane region" description="Helical" evidence="1">
    <location>
        <begin position="6"/>
        <end position="23"/>
    </location>
</feature>
<evidence type="ECO:0000256" key="1">
    <source>
        <dbReference type="SAM" id="Phobius"/>
    </source>
</evidence>
<dbReference type="KEGG" id="caqa:MICH65_0749"/>
<dbReference type="AlphaFoldDB" id="A0A857NBJ9"/>
<reference evidence="3" key="1">
    <citation type="journal article" date="2020" name="Microorganisms">
        <title>Complete Genome of a Member of a New Bacterial Lineage in the Microgenomates Group Reveals an Unusual Nucleotide Composition Disparity Between Two Strands of DNA and Limited Metabolic Potential.</title>
        <authorList>
            <person name="Kadnikov V.V."/>
            <person name="Mardanov A.V."/>
            <person name="Beletsky A.V."/>
            <person name="Karnachuk O.V."/>
            <person name="Ravin N.V."/>
        </authorList>
    </citation>
    <scope>NUCLEOTIDE SEQUENCE [LARGE SCALE GENOMIC DNA]</scope>
</reference>
<name>A0A857NBJ9_9BACT</name>
<accession>A0A857NBJ9</accession>
<proteinExistence type="predicted"/>
<keyword evidence="1" id="KW-0472">Membrane</keyword>
<keyword evidence="3" id="KW-1185">Reference proteome</keyword>
<gene>
    <name evidence="2" type="ORF">MICH65_0749</name>
</gene>
<dbReference type="Proteomes" id="UP000463983">
    <property type="component" value="Chromosome"/>
</dbReference>
<sequence>MSPGALFVIALAIVLGFNLYLASKPKNKPPDDREFYK</sequence>
<keyword evidence="1" id="KW-1133">Transmembrane helix</keyword>
<keyword evidence="1" id="KW-0812">Transmembrane</keyword>
<organism evidence="2 3">
    <name type="scientific">Candidatus Chazhemtobacterium aquaticus</name>
    <dbReference type="NCBI Taxonomy" id="2715735"/>
    <lineage>
        <taxon>Bacteria</taxon>
        <taxon>Candidatus Chazhemtobacteraceae</taxon>
        <taxon>Candidatus Chazhemtobacterium</taxon>
    </lineage>
</organism>
<evidence type="ECO:0000313" key="2">
    <source>
        <dbReference type="EMBL" id="QHO63730.1"/>
    </source>
</evidence>
<protein>
    <submittedName>
        <fullName evidence="2">Uncharacterized protein</fullName>
    </submittedName>
</protein>